<name>A0A1G7LU66_9BACT</name>
<proteinExistence type="predicted"/>
<evidence type="ECO:0000256" key="1">
    <source>
        <dbReference type="SAM" id="Phobius"/>
    </source>
</evidence>
<reference evidence="3" key="1">
    <citation type="submission" date="2016-10" db="EMBL/GenBank/DDBJ databases">
        <authorList>
            <person name="Varghese N."/>
            <person name="Submissions S."/>
        </authorList>
    </citation>
    <scope>NUCLEOTIDE SEQUENCE [LARGE SCALE GENOMIC DNA]</scope>
    <source>
        <strain evidence="3">DSM 25329</strain>
    </source>
</reference>
<sequence length="188" mass="21978">MEKNHINLENAIRRFPAYEPADEVWNGINENLLAQPLREALTEMPAYEPDDKLWELIDRKNVRQQRWKWGYAAAIVVMAAGVAWLMLPTGPQRIAYSQESVDERLQMDADVKTDQQYRLLKTYCETETLVCNSTEYRSLQQEYERLSSASDQLVQAIGDYNTEPELLRQYNEIERQKTDILNAMAKMI</sequence>
<keyword evidence="3" id="KW-1185">Reference proteome</keyword>
<dbReference type="RefSeq" id="WP_090153325.1">
    <property type="nucleotide sequence ID" value="NZ_FNAN01000011.1"/>
</dbReference>
<dbReference type="STRING" id="659014.SAMN04487996_11168"/>
<dbReference type="Proteomes" id="UP000198748">
    <property type="component" value="Unassembled WGS sequence"/>
</dbReference>
<feature type="transmembrane region" description="Helical" evidence="1">
    <location>
        <begin position="69"/>
        <end position="87"/>
    </location>
</feature>
<dbReference type="OrthoDB" id="949038at2"/>
<evidence type="ECO:0000313" key="2">
    <source>
        <dbReference type="EMBL" id="SDF52500.1"/>
    </source>
</evidence>
<organism evidence="2 3">
    <name type="scientific">Dyadobacter soli</name>
    <dbReference type="NCBI Taxonomy" id="659014"/>
    <lineage>
        <taxon>Bacteria</taxon>
        <taxon>Pseudomonadati</taxon>
        <taxon>Bacteroidota</taxon>
        <taxon>Cytophagia</taxon>
        <taxon>Cytophagales</taxon>
        <taxon>Spirosomataceae</taxon>
        <taxon>Dyadobacter</taxon>
    </lineage>
</organism>
<gene>
    <name evidence="2" type="ORF">SAMN04487996_11168</name>
</gene>
<accession>A0A1G7LU66</accession>
<keyword evidence="1" id="KW-0472">Membrane</keyword>
<keyword evidence="1" id="KW-0812">Transmembrane</keyword>
<keyword evidence="1" id="KW-1133">Transmembrane helix</keyword>
<protein>
    <submittedName>
        <fullName evidence="2">Uncharacterized protein</fullName>
    </submittedName>
</protein>
<evidence type="ECO:0000313" key="3">
    <source>
        <dbReference type="Proteomes" id="UP000198748"/>
    </source>
</evidence>
<dbReference type="AlphaFoldDB" id="A0A1G7LU66"/>
<dbReference type="EMBL" id="FNAN01000011">
    <property type="protein sequence ID" value="SDF52500.1"/>
    <property type="molecule type" value="Genomic_DNA"/>
</dbReference>